<keyword evidence="3" id="KW-1185">Reference proteome</keyword>
<proteinExistence type="predicted"/>
<evidence type="ECO:0000313" key="2">
    <source>
        <dbReference type="EMBL" id="TFI59865.1"/>
    </source>
</evidence>
<feature type="signal peptide" evidence="1">
    <location>
        <begin position="1"/>
        <end position="19"/>
    </location>
</feature>
<gene>
    <name evidence="2" type="ORF">E2493_02490</name>
</gene>
<dbReference type="PANTHER" id="PTHR37691">
    <property type="entry name" value="BLR3518 PROTEIN"/>
    <property type="match status" value="1"/>
</dbReference>
<accession>A0A4Y8ZXC2</accession>
<dbReference type="Proteomes" id="UP000298213">
    <property type="component" value="Unassembled WGS sequence"/>
</dbReference>
<sequence length="176" mass="18494">MLKGLIVVTALTAGQAAAAGPTPSAIAGFGGVHPTEGAGQRPDRKLRYRVVFSITKAATEPGKVNPSLDRVARFLNLLAADGVRPRRGDLVAIVHGPATPLTMSDEAYRARFGTPNPNLELIRRLRGAGAEVHVCSQALSGNKIERSSVAELVEIDVAALVTIANLQLRGYALIPD</sequence>
<dbReference type="AlphaFoldDB" id="A0A4Y8ZXC2"/>
<dbReference type="Pfam" id="PF02635">
    <property type="entry name" value="DsrE"/>
    <property type="match status" value="1"/>
</dbReference>
<dbReference type="OrthoDB" id="7206705at2"/>
<evidence type="ECO:0000313" key="3">
    <source>
        <dbReference type="Proteomes" id="UP000298213"/>
    </source>
</evidence>
<protein>
    <submittedName>
        <fullName evidence="2">Uncharacterized protein</fullName>
    </submittedName>
</protein>
<evidence type="ECO:0000256" key="1">
    <source>
        <dbReference type="SAM" id="SignalP"/>
    </source>
</evidence>
<dbReference type="PANTHER" id="PTHR37691:SF1">
    <property type="entry name" value="BLR3518 PROTEIN"/>
    <property type="match status" value="1"/>
</dbReference>
<name>A0A4Y8ZXC2_9SPHN</name>
<reference evidence="2 3" key="1">
    <citation type="submission" date="2019-03" db="EMBL/GenBank/DDBJ databases">
        <title>Genome sequence of Sphingomonas sp. 17J27-24.</title>
        <authorList>
            <person name="Kim M."/>
            <person name="Maeng S."/>
            <person name="Sathiyaraj S."/>
        </authorList>
    </citation>
    <scope>NUCLEOTIDE SEQUENCE [LARGE SCALE GENOMIC DNA]</scope>
    <source>
        <strain evidence="2 3">17J27-24</strain>
    </source>
</reference>
<dbReference type="Gene3D" id="3.40.1260.10">
    <property type="entry name" value="DsrEFH-like"/>
    <property type="match status" value="1"/>
</dbReference>
<keyword evidence="1" id="KW-0732">Signal</keyword>
<feature type="chain" id="PRO_5021254374" evidence="1">
    <location>
        <begin position="20"/>
        <end position="176"/>
    </location>
</feature>
<dbReference type="SUPFAM" id="SSF75169">
    <property type="entry name" value="DsrEFH-like"/>
    <property type="match status" value="1"/>
</dbReference>
<comment type="caution">
    <text evidence="2">The sequence shown here is derived from an EMBL/GenBank/DDBJ whole genome shotgun (WGS) entry which is preliminary data.</text>
</comment>
<dbReference type="InterPro" id="IPR003787">
    <property type="entry name" value="Sulphur_relay_DsrE/F-like"/>
</dbReference>
<dbReference type="InterPro" id="IPR027396">
    <property type="entry name" value="DsrEFH-like"/>
</dbReference>
<dbReference type="EMBL" id="SPDV01000003">
    <property type="protein sequence ID" value="TFI59865.1"/>
    <property type="molecule type" value="Genomic_DNA"/>
</dbReference>
<organism evidence="2 3">
    <name type="scientific">Sphingomonas parva</name>
    <dbReference type="NCBI Taxonomy" id="2555898"/>
    <lineage>
        <taxon>Bacteria</taxon>
        <taxon>Pseudomonadati</taxon>
        <taxon>Pseudomonadota</taxon>
        <taxon>Alphaproteobacteria</taxon>
        <taxon>Sphingomonadales</taxon>
        <taxon>Sphingomonadaceae</taxon>
        <taxon>Sphingomonas</taxon>
    </lineage>
</organism>